<dbReference type="AlphaFoldDB" id="A0A5C0UG14"/>
<sequence length="801" mass="89220">MKNNMMLLRSLILVVGISIDAAPISSEMHVFDVGQGNCQLNTYVVQNPMRPNGEERIGFLYDCGSCEFPQRLGGKGVLPGGILNSDKLIHSINDKLVDLDLLVIVLSHPDLDHINKIDVVLKSTDIKAKIDNDTLKIISFLCGDFVGKNTVESWNVQEVLSKYAIEPFYWDKEKSSNFFSGNILRLWDKAKSQLENKVKNRNNHIYAAIDDVIEKIKEEEKNIEIAVREAKEAAEEKTSKAIEAEKKAIREAKEAAEKKTSKAIEAEKKAIREAKEAAEKKTSKAIEAEEKKIRKAIEEGEKETSKAIEAEKKAIREAKEAAEKKTSKAIEAEKKAIREAKEAAEKKTSKAIEAEEKKIRKAIEEGEKETSKAIEAEKKAIREAKEAAEKKTSKAIEAEKKAIREAKEAAEKKTSKAIEAEKKAIREAKEAAEKKTSKAIEAEEKKIRKAIEEGEKETSKAIEEGEKEIREAKEAEKKVGELEKYDGCLDLFDNAVAQLKDYIYIWSMNTAPGNDQNAVSPIISFTHTVPGTKYLSMICTGDAEDSTVCGKGENSVSSEGGLPLYLKDRKDIVRRNMKLQKYSYVNALMQATDSHKVGLYALYDSITSDTSDHDIICVAPHHGSAGQANTVLLLNDLMKMSMVYVSNGHGGRHPHINKRWYRTMSIGIFNNDIIKRYNYLCINSKDAMGLSVYDSSGDKIKLKGSYDIYDKEISITMYSEKKSASDSYNESAEHKHCQSWLYSTNNHGSLHIYIRDWRGLTHASSPSPPSSRVPVALHNSTGRAGSVPSAVRDDNQSGQSS</sequence>
<name>A0A5C0UG14_9PROT</name>
<dbReference type="OrthoDB" id="9761531at2"/>
<evidence type="ECO:0000256" key="3">
    <source>
        <dbReference type="SAM" id="SignalP"/>
    </source>
</evidence>
<feature type="coiled-coil region" evidence="1">
    <location>
        <begin position="209"/>
        <end position="475"/>
    </location>
</feature>
<dbReference type="RefSeq" id="WP_148971781.1">
    <property type="nucleotide sequence ID" value="NZ_CP043316.1"/>
</dbReference>
<proteinExistence type="predicted"/>
<organism evidence="4 5">
    <name type="scientific">Candidatus Cytomitobacter primus</name>
    <dbReference type="NCBI Taxonomy" id="2066024"/>
    <lineage>
        <taxon>Bacteria</taxon>
        <taxon>Pseudomonadati</taxon>
        <taxon>Pseudomonadota</taxon>
        <taxon>Alphaproteobacteria</taxon>
        <taxon>Holosporales</taxon>
        <taxon>Holosporaceae</taxon>
        <taxon>Candidatus Cytomitobacter</taxon>
    </lineage>
</organism>
<feature type="region of interest" description="Disordered" evidence="2">
    <location>
        <begin position="764"/>
        <end position="801"/>
    </location>
</feature>
<feature type="chain" id="PRO_5022886364" description="Metallo-beta-lactamase domain-containing protein" evidence="3">
    <location>
        <begin position="22"/>
        <end position="801"/>
    </location>
</feature>
<protein>
    <recommendedName>
        <fullName evidence="6">Metallo-beta-lactamase domain-containing protein</fullName>
    </recommendedName>
</protein>
<dbReference type="EMBL" id="CP043316">
    <property type="protein sequence ID" value="QEK38660.1"/>
    <property type="molecule type" value="Genomic_DNA"/>
</dbReference>
<dbReference type="InterPro" id="IPR036866">
    <property type="entry name" value="RibonucZ/Hydroxyglut_hydro"/>
</dbReference>
<evidence type="ECO:0008006" key="6">
    <source>
        <dbReference type="Google" id="ProtNLM"/>
    </source>
</evidence>
<dbReference type="Proteomes" id="UP000325004">
    <property type="component" value="Chromosome"/>
</dbReference>
<gene>
    <name evidence="4" type="ORF">FZC34_01935</name>
</gene>
<keyword evidence="5" id="KW-1185">Reference proteome</keyword>
<evidence type="ECO:0000313" key="5">
    <source>
        <dbReference type="Proteomes" id="UP000325004"/>
    </source>
</evidence>
<keyword evidence="3" id="KW-0732">Signal</keyword>
<reference evidence="4 5" key="1">
    <citation type="submission" date="2019-08" db="EMBL/GenBank/DDBJ databases">
        <title>Highly reduced genomes of protist endosymbionts show evolutionary convergence.</title>
        <authorList>
            <person name="George E."/>
            <person name="Husnik F."/>
            <person name="Tashyreva D."/>
            <person name="Prokopchuk G."/>
            <person name="Horak A."/>
            <person name="Kwong W.K."/>
            <person name="Lukes J."/>
            <person name="Keeling P.J."/>
        </authorList>
    </citation>
    <scope>NUCLEOTIDE SEQUENCE [LARGE SCALE GENOMIC DNA]</scope>
    <source>
        <strain evidence="4">1604LC</strain>
    </source>
</reference>
<evidence type="ECO:0000313" key="4">
    <source>
        <dbReference type="EMBL" id="QEK38660.1"/>
    </source>
</evidence>
<accession>A0A5C0UG14</accession>
<dbReference type="SUPFAM" id="SSF56281">
    <property type="entry name" value="Metallo-hydrolase/oxidoreductase"/>
    <property type="match status" value="1"/>
</dbReference>
<keyword evidence="1" id="KW-0175">Coiled coil</keyword>
<dbReference type="CDD" id="cd06503">
    <property type="entry name" value="ATP-synt_Fo_b"/>
    <property type="match status" value="3"/>
</dbReference>
<evidence type="ECO:0000256" key="2">
    <source>
        <dbReference type="SAM" id="MobiDB-lite"/>
    </source>
</evidence>
<evidence type="ECO:0000256" key="1">
    <source>
        <dbReference type="SAM" id="Coils"/>
    </source>
</evidence>
<dbReference type="KEGG" id="cpri:FZC34_01935"/>
<feature type="signal peptide" evidence="3">
    <location>
        <begin position="1"/>
        <end position="21"/>
    </location>
</feature>